<evidence type="ECO:0000259" key="8">
    <source>
        <dbReference type="PROSITE" id="PS51194"/>
    </source>
</evidence>
<keyword evidence="4 5" id="KW-0067">ATP-binding</keyword>
<dbReference type="GO" id="GO:0016787">
    <property type="term" value="F:hydrolase activity"/>
    <property type="evidence" value="ECO:0007669"/>
    <property type="project" value="UniProtKB-UniRule"/>
</dbReference>
<dbReference type="InterPro" id="IPR011545">
    <property type="entry name" value="DEAD/DEAH_box_helicase_dom"/>
</dbReference>
<keyword evidence="2 5" id="KW-0378">Hydrolase</keyword>
<proteinExistence type="predicted"/>
<dbReference type="SMART" id="SM00490">
    <property type="entry name" value="HELICc"/>
    <property type="match status" value="1"/>
</dbReference>
<dbReference type="Pfam" id="PF00271">
    <property type="entry name" value="Helicase_C"/>
    <property type="match status" value="1"/>
</dbReference>
<dbReference type="InterPro" id="IPR014017">
    <property type="entry name" value="DNA_helicase_UvrD-like_C"/>
</dbReference>
<feature type="domain" description="UvrD-like helicase ATP-binding" evidence="9">
    <location>
        <begin position="1092"/>
        <end position="1603"/>
    </location>
</feature>
<dbReference type="Pfam" id="PF13361">
    <property type="entry name" value="UvrD_C"/>
    <property type="match status" value="1"/>
</dbReference>
<organism evidence="10 11">
    <name type="scientific">Cyclonatronum proteinivorum</name>
    <dbReference type="NCBI Taxonomy" id="1457365"/>
    <lineage>
        <taxon>Bacteria</taxon>
        <taxon>Pseudomonadati</taxon>
        <taxon>Balneolota</taxon>
        <taxon>Balneolia</taxon>
        <taxon>Balneolales</taxon>
        <taxon>Cyclonatronaceae</taxon>
        <taxon>Cyclonatronum</taxon>
    </lineage>
</organism>
<keyword evidence="1 5" id="KW-0547">Nucleotide-binding</keyword>
<dbReference type="InterPro" id="IPR001650">
    <property type="entry name" value="Helicase_C-like"/>
</dbReference>
<evidence type="ECO:0000259" key="9">
    <source>
        <dbReference type="PROSITE" id="PS51198"/>
    </source>
</evidence>
<evidence type="ECO:0000313" key="11">
    <source>
        <dbReference type="Proteomes" id="UP000254808"/>
    </source>
</evidence>
<dbReference type="CDD" id="cd17920">
    <property type="entry name" value="DEXHc_RecQ"/>
    <property type="match status" value="1"/>
</dbReference>
<dbReference type="SMART" id="SM00487">
    <property type="entry name" value="DEXDc"/>
    <property type="match status" value="1"/>
</dbReference>
<dbReference type="GO" id="GO:0043138">
    <property type="term" value="F:3'-5' DNA helicase activity"/>
    <property type="evidence" value="ECO:0007669"/>
    <property type="project" value="TreeGrafter"/>
</dbReference>
<dbReference type="SUPFAM" id="SSF52540">
    <property type="entry name" value="P-loop containing nucleoside triphosphate hydrolases"/>
    <property type="match status" value="2"/>
</dbReference>
<evidence type="ECO:0000259" key="7">
    <source>
        <dbReference type="PROSITE" id="PS51192"/>
    </source>
</evidence>
<evidence type="ECO:0000256" key="1">
    <source>
        <dbReference type="ARBA" id="ARBA00022741"/>
    </source>
</evidence>
<dbReference type="Pfam" id="PF13245">
    <property type="entry name" value="AAA_19"/>
    <property type="match status" value="1"/>
</dbReference>
<sequence>MASFYGVFWYFGGLHNPSQNPSPLSRPEKPAIRLQVRQFLMELSKTVVFIDTEVNPQREKVTDAGAVFSTGASFHGKDLRSLGRFVATADFLCGHNFLQHDYRYLAHLPELQAFGPERIIDTLYLSPLLFPEKPYHRLLKDDRLEGSDQNNPLNDAQKARDLLNDELTAFNRLNPVKQTIFAGLLGNPDGFGAFFRLLGMEAKLTDAFELIPLIYADKICHNADIAGLTQRAPVALAYALALADTRQNDSITPPWVLRNFPETGAVIEQLRNTPCKPGCGYCNKMLNPVQGLRHYFGYQAYRTFDGEPLQEKAVQAALEGDSLLAIFPTGGGKSLTFQVPALMAGENTRGLTVVISPLQSLMKDQVDNLLKKGITRAVTINGLLDPIERAVAMDQIENGQACMLYISPESLRSATITRLLAGRKITRFVIDEAHCFSAWGQDFRVDYLYIGRFIRELEKLKELSTPIPVSCFTATAKKQVIEDICGYFREHCGLELRVFKSSVRRVNLEYEAWQTEDEARKYEKMRELVTRNEEPAIVYVSRTKKAKKIAERLIKDGIAALPYHGKLSKEEKTANQDAFMRGEVQVMVATSAFGMGVDKDDVQLVIHYDISDSLENYVQEAGRAGRNPELQARCYILFDEADLDKHFMLLNQTKLSIQEIKQVWKAVKQITKSRLTVSQSALELARKAGWDDSVEDIETRVKTAIAALEESGYLSRRQNSPRVYCDSIIPKNAQQAIELVEASGRFSPKQTEDATRILKSLYSAKSRILRDDELAESRIDYISDRLDIEPLRVIEMVQKLREINVLADAKDLSLYLQKESRTNQSLNLLNLHIETERFLLAKVQYQAENDLRDLSEALETESGVKSGLKILKTLISFWSVKNYAKDAWEHDRKTVILQLSRRPKVFEEAMQKRHLLSRFLVEYLFDKANAGAPQNTDDKDVRHLRADFSVLELLEAWNRKSTGDLMQTEASADEIEEALFFLSRIGAITIDGSFMVIYNKLTLERLETNPQVRYKAQDYARLEEHYKQKTAQIHIVGEYAKRLLRDYQDALLFVNDYFELENEAFLSKYFGGSRKEITRTITQAKFNKLFGELSPGQVQIVKERKHPYIAVAAGPGSGKTKVLVHKLAALLLTEDVKQDQLLMLTFSRAAATEFKVRLKALIGNSAHFVKIATFHSYCFELAGRLGSLEKADGIIADTVERIRSGEIERNQITKSVLVIDEAQDMDADQFELVLALMRANEEMRVIAVGDDDQNIYAFRGSDSQHFAKFWNHKKRTAQFEMVENYRSAAIITNFSNSFVLGIRQRMKKTPTQSKVKFTGQLDLTQYPPQSSLLLPVAEAVTEAGLIGTTAVLTRTNEEAMLLNSLLRLRGVSSRLIQSNESFRLHDLRELRYFLDQLELEDGIFTIREEEWEEALRRMKMRFAESTVLKTCLEVLTGFRESTGRTLYRNDLLQYLREARLEDFLRQREGTVIVSTMHKAKGREFDTVYVMDGGHPPQTDEDHRLLYVAFTRAKRRLSIHAAHRAFGRHLPDGAILQEDDRRYPEPDLLTEQLTHKDVWLSFFRSRGSRIERLRSGMILTWNGEACLNERGEEVLRFSNAYRERMKQHEKRGFVLKEVVVAYIVWWKSEEEPQPAEIAHEADQETNAPSGTLHQNIPTSPQPEVLVALPRLRYARTPAETQAHIRD</sequence>
<dbReference type="Pfam" id="PF00270">
    <property type="entry name" value="DEAD"/>
    <property type="match status" value="1"/>
</dbReference>
<dbReference type="PROSITE" id="PS51192">
    <property type="entry name" value="HELICASE_ATP_BIND_1"/>
    <property type="match status" value="1"/>
</dbReference>
<reference evidence="10 11" key="1">
    <citation type="submission" date="2018-03" db="EMBL/GenBank/DDBJ databases">
        <title>Phenotypic and genomic properties of Cyclonatronum proteinivorum gen. nov., sp. nov., a haloalkaliphilic bacteroidete from soda lakes possessing Na+-translocating rhodopsin.</title>
        <authorList>
            <person name="Toshchakov S.V."/>
            <person name="Korzhenkov A."/>
            <person name="Samarov N.I."/>
            <person name="Kublanov I.V."/>
            <person name="Muntyan M.S."/>
            <person name="Sorokin D.Y."/>
        </authorList>
    </citation>
    <scope>NUCLEOTIDE SEQUENCE [LARGE SCALE GENOMIC DNA]</scope>
    <source>
        <strain evidence="10 11">Omega</strain>
    </source>
</reference>
<dbReference type="GO" id="GO:0005524">
    <property type="term" value="F:ATP binding"/>
    <property type="evidence" value="ECO:0007669"/>
    <property type="project" value="UniProtKB-UniRule"/>
</dbReference>
<dbReference type="GO" id="GO:0000724">
    <property type="term" value="P:double-strand break repair via homologous recombination"/>
    <property type="evidence" value="ECO:0007669"/>
    <property type="project" value="TreeGrafter"/>
</dbReference>
<dbReference type="InterPro" id="IPR036397">
    <property type="entry name" value="RNaseH_sf"/>
</dbReference>
<dbReference type="PROSITE" id="PS51194">
    <property type="entry name" value="HELICASE_CTER"/>
    <property type="match status" value="1"/>
</dbReference>
<dbReference type="EMBL" id="CP027806">
    <property type="protein sequence ID" value="AXJ01216.1"/>
    <property type="molecule type" value="Genomic_DNA"/>
</dbReference>
<dbReference type="InterPro" id="IPR004589">
    <property type="entry name" value="DNA_helicase_ATP-dep_RecQ"/>
</dbReference>
<dbReference type="PANTHER" id="PTHR13710">
    <property type="entry name" value="DNA HELICASE RECQ FAMILY MEMBER"/>
    <property type="match status" value="1"/>
</dbReference>
<evidence type="ECO:0000256" key="6">
    <source>
        <dbReference type="SAM" id="MobiDB-lite"/>
    </source>
</evidence>
<evidence type="ECO:0000256" key="2">
    <source>
        <dbReference type="ARBA" id="ARBA00022801"/>
    </source>
</evidence>
<evidence type="ECO:0000256" key="4">
    <source>
        <dbReference type="ARBA" id="ARBA00022840"/>
    </source>
</evidence>
<feature type="domain" description="Helicase C-terminal" evidence="8">
    <location>
        <begin position="524"/>
        <end position="668"/>
    </location>
</feature>
<dbReference type="InterPro" id="IPR012337">
    <property type="entry name" value="RNaseH-like_sf"/>
</dbReference>
<dbReference type="GO" id="GO:0009378">
    <property type="term" value="F:four-way junction helicase activity"/>
    <property type="evidence" value="ECO:0007669"/>
    <property type="project" value="TreeGrafter"/>
</dbReference>
<feature type="domain" description="Helicase ATP-binding" evidence="7">
    <location>
        <begin position="314"/>
        <end position="494"/>
    </location>
</feature>
<dbReference type="Gene3D" id="3.40.50.300">
    <property type="entry name" value="P-loop containing nucleotide triphosphate hydrolases"/>
    <property type="match status" value="4"/>
</dbReference>
<dbReference type="NCBIfam" id="TIGR00614">
    <property type="entry name" value="recQ_fam"/>
    <property type="match status" value="1"/>
</dbReference>
<dbReference type="GO" id="GO:0003676">
    <property type="term" value="F:nucleic acid binding"/>
    <property type="evidence" value="ECO:0007669"/>
    <property type="project" value="InterPro"/>
</dbReference>
<keyword evidence="3 5" id="KW-0347">Helicase</keyword>
<name>A0A345UL64_9BACT</name>
<dbReference type="PROSITE" id="PS51198">
    <property type="entry name" value="UVRD_HELICASE_ATP_BIND"/>
    <property type="match status" value="1"/>
</dbReference>
<accession>A0A345UL64</accession>
<dbReference type="Gene3D" id="3.30.420.10">
    <property type="entry name" value="Ribonuclease H-like superfamily/Ribonuclease H"/>
    <property type="match status" value="1"/>
</dbReference>
<dbReference type="Proteomes" id="UP000254808">
    <property type="component" value="Chromosome"/>
</dbReference>
<gene>
    <name evidence="10" type="ORF">CYPRO_1966</name>
</gene>
<feature type="region of interest" description="Disordered" evidence="6">
    <location>
        <begin position="1633"/>
        <end position="1659"/>
    </location>
</feature>
<dbReference type="PANTHER" id="PTHR13710:SF120">
    <property type="entry name" value="BIFUNCTIONAL 3'-5' EXONUCLEASE_ATP-DEPENDENT HELICASE WRN"/>
    <property type="match status" value="1"/>
</dbReference>
<feature type="binding site" evidence="5">
    <location>
        <begin position="1113"/>
        <end position="1120"/>
    </location>
    <ligand>
        <name>ATP</name>
        <dbReference type="ChEBI" id="CHEBI:30616"/>
    </ligand>
</feature>
<dbReference type="GO" id="GO:0005694">
    <property type="term" value="C:chromosome"/>
    <property type="evidence" value="ECO:0007669"/>
    <property type="project" value="TreeGrafter"/>
</dbReference>
<dbReference type="InterPro" id="IPR027417">
    <property type="entry name" value="P-loop_NTPase"/>
</dbReference>
<evidence type="ECO:0000256" key="3">
    <source>
        <dbReference type="ARBA" id="ARBA00022806"/>
    </source>
</evidence>
<evidence type="ECO:0000313" key="10">
    <source>
        <dbReference type="EMBL" id="AXJ01216.1"/>
    </source>
</evidence>
<feature type="compositionally biased region" description="Polar residues" evidence="6">
    <location>
        <begin position="1643"/>
        <end position="1657"/>
    </location>
</feature>
<dbReference type="CDD" id="cd17932">
    <property type="entry name" value="DEXQc_UvrD"/>
    <property type="match status" value="1"/>
</dbReference>
<dbReference type="InterPro" id="IPR014001">
    <property type="entry name" value="Helicase_ATP-bd"/>
</dbReference>
<keyword evidence="11" id="KW-1185">Reference proteome</keyword>
<protein>
    <submittedName>
        <fullName evidence="10">ATP-dependent DNA helicase RecQ</fullName>
    </submittedName>
</protein>
<dbReference type="KEGG" id="cprv:CYPRO_1966"/>
<dbReference type="GO" id="GO:0005737">
    <property type="term" value="C:cytoplasm"/>
    <property type="evidence" value="ECO:0007669"/>
    <property type="project" value="TreeGrafter"/>
</dbReference>
<dbReference type="InterPro" id="IPR014016">
    <property type="entry name" value="UvrD-like_ATP-bd"/>
</dbReference>
<evidence type="ECO:0000256" key="5">
    <source>
        <dbReference type="PROSITE-ProRule" id="PRU00560"/>
    </source>
</evidence>
<dbReference type="SUPFAM" id="SSF53098">
    <property type="entry name" value="Ribonuclease H-like"/>
    <property type="match status" value="1"/>
</dbReference>